<dbReference type="EMBL" id="KU163325">
    <property type="protein sequence ID" value="AND77152.1"/>
    <property type="molecule type" value="Genomic_RNA"/>
</dbReference>
<accession>A0A172Q4N2</accession>
<evidence type="ECO:0000256" key="1">
    <source>
        <dbReference type="SAM" id="MobiDB-lite"/>
    </source>
</evidence>
<name>A0A172Q4N2_9REOV</name>
<evidence type="ECO:0000313" key="2">
    <source>
        <dbReference type="EMBL" id="AND77152.1"/>
    </source>
</evidence>
<reference evidence="2 3" key="1">
    <citation type="journal article" date="2016" name="New Microbes New Infect">
        <title>Diversity of viruses in Ixodes ricinus, and characterization of a neurotropic strain of Eyach virus.</title>
        <authorList>
            <person name="Moutailler S."/>
            <person name="Popovici I."/>
            <person name="Devillers E."/>
            <person name="Vayssier-Taussat M."/>
            <person name="Eloit M."/>
        </authorList>
    </citation>
    <scope>NUCLEOTIDE SEQUENCE [LARGE SCALE GENOMIC DNA]</scope>
    <source>
        <strain evidence="2">Alsace</strain>
    </source>
</reference>
<protein>
    <submittedName>
        <fullName evidence="2">VP5</fullName>
    </submittedName>
</protein>
<proteinExistence type="predicted"/>
<feature type="region of interest" description="Disordered" evidence="1">
    <location>
        <begin position="237"/>
        <end position="256"/>
    </location>
</feature>
<organism evidence="2 3">
    <name type="scientific">Eyach virus</name>
    <dbReference type="NCBI Taxonomy" id="62352"/>
    <lineage>
        <taxon>Viruses</taxon>
        <taxon>Riboviria</taxon>
        <taxon>Orthornavirae</taxon>
        <taxon>Duplornaviricota</taxon>
        <taxon>Resentoviricetes</taxon>
        <taxon>Reovirales</taxon>
        <taxon>Spinareoviridae</taxon>
        <taxon>Coltivirus</taxon>
        <taxon>Coltivirus ixodis</taxon>
        <taxon>Eyach coltivirus</taxon>
    </lineage>
</organism>
<evidence type="ECO:0000313" key="3">
    <source>
        <dbReference type="Proteomes" id="UP000139198"/>
    </source>
</evidence>
<dbReference type="Proteomes" id="UP000139198">
    <property type="component" value="Genome"/>
</dbReference>
<feature type="compositionally biased region" description="Basic and acidic residues" evidence="1">
    <location>
        <begin position="243"/>
        <end position="256"/>
    </location>
</feature>
<sequence length="751" mass="84059">MFTNKAILAVYQLPEECTLELVVRDASGNIVDSCYAELFQLRGNVKHGDRQAQMINHFNQVLDLLRTSVGESIDSMIRYVGEQGTDDTRALVIRAMNDFFPAKVGEAVFQAVQAAMQGPGMLTALLTKQLEFLGNATLYNTRMLEALVNILDPKKPTTQDVAPIDYINGPVKTPLWDPFIMQHPDLAPTEKVDIPQMSAPIPGRPQVPGWYPPLAKVGTIMPDGSVLYNSGCDDVASSVVSEPPRECNPDDGGSVKDSELELVSASEVPENDDALRLLEELARSQLPPRQQVHSMIVPQRSAAGGVVVTPDYIKEGSKIDMQPYHSYGGPSEDHYVPMGTMLNYIKHDCGFVIPLEDPRHSECALWTEMDLLRDEAPRTGPYYRYDLNLDHFRECLARHSHIYADGTRLIGVYVFEFVDGERWTLEICSYRDRAFRSALLARANPRLMHALGYTTNFGRFVIAMDPRMNLSDFPVDVMRPAEGRPLCVEMESRGAGPLMDELDFYFEREWRNIQGRAFQDKVPKSLTRPDDLLEALTALGKGTAFSLTPQRGSCVPTTMARMLRDRGAHDWAQILEKMAGVLARAAAEDGNPAEAFYREVSTWQPDEKAKVMQLVTWKRLATNFGVKVAMRALGVRNGYRVSRAAIPKGVMALNNCDLFGGGHVCPECHSVFQTAGERKMCTTLDLMFHQLFLLSTGEVWLGALMIHDPKTRQFKKLKDVARGQNGGVSYEEVKKVRQFMVRFPFGRMCPH</sequence>